<dbReference type="SMART" id="SM00020">
    <property type="entry name" value="Tryp_SPc"/>
    <property type="match status" value="1"/>
</dbReference>
<reference evidence="11" key="1">
    <citation type="submission" date="2025-08" db="UniProtKB">
        <authorList>
            <consortium name="RefSeq"/>
        </authorList>
    </citation>
    <scope>IDENTIFICATION</scope>
    <source>
        <tissue evidence="11">Testes</tissue>
    </source>
</reference>
<keyword evidence="4 7" id="KW-0378">Hydrolase</keyword>
<evidence type="ECO:0000256" key="7">
    <source>
        <dbReference type="RuleBase" id="RU363034"/>
    </source>
</evidence>
<sequence>MNSKILYAVVVVGIAWFEASGQLVPVPRIDDVHRVARVVNGQPASPNSYPWQASLLLTVNGNGVLFCGGILVAIDYVLTAAHCVDGITAKRVKVGLGDHIFNEEEGTEQIISVSRITISSSYDADTFDSDYALVKLKTGATLNNYVQIANLGNVYKADGDCVVTGWGTSDPNLSSMTPVLQEATVDVMSNADCADIWQHVSPITDNMMCAGSTTSGSCTGDSGGPLMCLENGNWVVHGIVSWGASACGIDGVPDVYTRISAVYKNIMSITSKASNNNGNGKGHKGKRSLIIRNIFGGA</sequence>
<dbReference type="Gene3D" id="2.40.10.10">
    <property type="entry name" value="Trypsin-like serine proteases"/>
    <property type="match status" value="1"/>
</dbReference>
<evidence type="ECO:0000256" key="3">
    <source>
        <dbReference type="ARBA" id="ARBA00022670"/>
    </source>
</evidence>
<dbReference type="SUPFAM" id="SSF50494">
    <property type="entry name" value="Trypsin-like serine proteases"/>
    <property type="match status" value="1"/>
</dbReference>
<gene>
    <name evidence="11" type="primary">LOC100375731</name>
</gene>
<evidence type="ECO:0000256" key="6">
    <source>
        <dbReference type="ARBA" id="ARBA00023157"/>
    </source>
</evidence>
<dbReference type="InterPro" id="IPR001314">
    <property type="entry name" value="Peptidase_S1A"/>
</dbReference>
<accession>A0ABM0GV58</accession>
<dbReference type="PANTHER" id="PTHR24264:SF65">
    <property type="entry name" value="SRCR DOMAIN-CONTAINING PROTEIN"/>
    <property type="match status" value="1"/>
</dbReference>
<protein>
    <submittedName>
        <fullName evidence="11">Chymotrypsinogen B-like</fullName>
    </submittedName>
</protein>
<dbReference type="InterPro" id="IPR050127">
    <property type="entry name" value="Serine_Proteases_S1"/>
</dbReference>
<feature type="chain" id="PRO_5045468105" evidence="8">
    <location>
        <begin position="22"/>
        <end position="298"/>
    </location>
</feature>
<dbReference type="InterPro" id="IPR009003">
    <property type="entry name" value="Peptidase_S1_PA"/>
</dbReference>
<keyword evidence="10" id="KW-1185">Reference proteome</keyword>
<evidence type="ECO:0000256" key="5">
    <source>
        <dbReference type="ARBA" id="ARBA00022825"/>
    </source>
</evidence>
<comment type="subcellular location">
    <subcellularLocation>
        <location evidence="1">Secreted</location>
    </subcellularLocation>
</comment>
<dbReference type="PANTHER" id="PTHR24264">
    <property type="entry name" value="TRYPSIN-RELATED"/>
    <property type="match status" value="1"/>
</dbReference>
<evidence type="ECO:0000256" key="1">
    <source>
        <dbReference type="ARBA" id="ARBA00004613"/>
    </source>
</evidence>
<dbReference type="Proteomes" id="UP000694865">
    <property type="component" value="Unplaced"/>
</dbReference>
<dbReference type="GeneID" id="100375731"/>
<keyword evidence="8" id="KW-0732">Signal</keyword>
<keyword evidence="2" id="KW-0964">Secreted</keyword>
<dbReference type="CDD" id="cd00190">
    <property type="entry name" value="Tryp_SPc"/>
    <property type="match status" value="1"/>
</dbReference>
<evidence type="ECO:0000256" key="2">
    <source>
        <dbReference type="ARBA" id="ARBA00022525"/>
    </source>
</evidence>
<keyword evidence="5 7" id="KW-0720">Serine protease</keyword>
<dbReference type="InterPro" id="IPR043504">
    <property type="entry name" value="Peptidase_S1_PA_chymotrypsin"/>
</dbReference>
<keyword evidence="6" id="KW-1015">Disulfide bond</keyword>
<dbReference type="InterPro" id="IPR018114">
    <property type="entry name" value="TRYPSIN_HIS"/>
</dbReference>
<organism evidence="10 11">
    <name type="scientific">Saccoglossus kowalevskii</name>
    <name type="common">Acorn worm</name>
    <dbReference type="NCBI Taxonomy" id="10224"/>
    <lineage>
        <taxon>Eukaryota</taxon>
        <taxon>Metazoa</taxon>
        <taxon>Hemichordata</taxon>
        <taxon>Enteropneusta</taxon>
        <taxon>Harrimaniidae</taxon>
        <taxon>Saccoglossus</taxon>
    </lineage>
</organism>
<evidence type="ECO:0000256" key="8">
    <source>
        <dbReference type="SAM" id="SignalP"/>
    </source>
</evidence>
<dbReference type="PROSITE" id="PS00134">
    <property type="entry name" value="TRYPSIN_HIS"/>
    <property type="match status" value="1"/>
</dbReference>
<name>A0ABM0GV58_SACKO</name>
<dbReference type="PROSITE" id="PS00135">
    <property type="entry name" value="TRYPSIN_SER"/>
    <property type="match status" value="1"/>
</dbReference>
<dbReference type="PRINTS" id="PR00722">
    <property type="entry name" value="CHYMOTRYPSIN"/>
</dbReference>
<dbReference type="PROSITE" id="PS50240">
    <property type="entry name" value="TRYPSIN_DOM"/>
    <property type="match status" value="1"/>
</dbReference>
<feature type="signal peptide" evidence="8">
    <location>
        <begin position="1"/>
        <end position="21"/>
    </location>
</feature>
<dbReference type="RefSeq" id="XP_002738001.1">
    <property type="nucleotide sequence ID" value="XM_002737955.2"/>
</dbReference>
<dbReference type="InterPro" id="IPR001254">
    <property type="entry name" value="Trypsin_dom"/>
</dbReference>
<dbReference type="InterPro" id="IPR033116">
    <property type="entry name" value="TRYPSIN_SER"/>
</dbReference>
<dbReference type="Pfam" id="PF00089">
    <property type="entry name" value="Trypsin"/>
    <property type="match status" value="1"/>
</dbReference>
<evidence type="ECO:0000313" key="11">
    <source>
        <dbReference type="RefSeq" id="XP_002738001.1"/>
    </source>
</evidence>
<evidence type="ECO:0000256" key="4">
    <source>
        <dbReference type="ARBA" id="ARBA00022801"/>
    </source>
</evidence>
<feature type="domain" description="Peptidase S1" evidence="9">
    <location>
        <begin position="38"/>
        <end position="272"/>
    </location>
</feature>
<keyword evidence="3 7" id="KW-0645">Protease</keyword>
<proteinExistence type="predicted"/>
<evidence type="ECO:0000259" key="9">
    <source>
        <dbReference type="PROSITE" id="PS50240"/>
    </source>
</evidence>
<evidence type="ECO:0000313" key="10">
    <source>
        <dbReference type="Proteomes" id="UP000694865"/>
    </source>
</evidence>